<protein>
    <recommendedName>
        <fullName evidence="3">TetR family transcriptional regulator</fullName>
    </recommendedName>
</protein>
<reference evidence="2" key="1">
    <citation type="submission" date="2023-07" db="EMBL/GenBank/DDBJ databases">
        <title>30 novel species of actinomycetes from the DSMZ collection.</title>
        <authorList>
            <person name="Nouioui I."/>
        </authorList>
    </citation>
    <scope>NUCLEOTIDE SEQUENCE [LARGE SCALE GENOMIC DNA]</scope>
    <source>
        <strain evidence="2">DSM 41640</strain>
    </source>
</reference>
<gene>
    <name evidence="1" type="ORF">RNB18_04500</name>
</gene>
<accession>A0ABU2V1M5</accession>
<name>A0ABU2V1M5_9ACTN</name>
<dbReference type="EMBL" id="JAVREZ010000001">
    <property type="protein sequence ID" value="MDT0479452.1"/>
    <property type="molecule type" value="Genomic_DNA"/>
</dbReference>
<dbReference type="Proteomes" id="UP001183824">
    <property type="component" value="Unassembled WGS sequence"/>
</dbReference>
<dbReference type="RefSeq" id="WP_311712820.1">
    <property type="nucleotide sequence ID" value="NZ_JAVREZ010000001.1"/>
</dbReference>
<dbReference type="SUPFAM" id="SSF46689">
    <property type="entry name" value="Homeodomain-like"/>
    <property type="match status" value="1"/>
</dbReference>
<dbReference type="InterPro" id="IPR009057">
    <property type="entry name" value="Homeodomain-like_sf"/>
</dbReference>
<evidence type="ECO:0000313" key="1">
    <source>
        <dbReference type="EMBL" id="MDT0479452.1"/>
    </source>
</evidence>
<proteinExistence type="predicted"/>
<evidence type="ECO:0000313" key="2">
    <source>
        <dbReference type="Proteomes" id="UP001183824"/>
    </source>
</evidence>
<comment type="caution">
    <text evidence="1">The sequence shown here is derived from an EMBL/GenBank/DDBJ whole genome shotgun (WGS) entry which is preliminary data.</text>
</comment>
<dbReference type="Gene3D" id="1.10.10.60">
    <property type="entry name" value="Homeodomain-like"/>
    <property type="match status" value="1"/>
</dbReference>
<sequence length="42" mass="4656">MGRSDDIRAAALELFTRLGCEATTMADIGAALHCWRRPHGER</sequence>
<organism evidence="1 2">
    <name type="scientific">Streptomyces doebereineriae</name>
    <dbReference type="NCBI Taxonomy" id="3075528"/>
    <lineage>
        <taxon>Bacteria</taxon>
        <taxon>Bacillati</taxon>
        <taxon>Actinomycetota</taxon>
        <taxon>Actinomycetes</taxon>
        <taxon>Kitasatosporales</taxon>
        <taxon>Streptomycetaceae</taxon>
        <taxon>Streptomyces</taxon>
    </lineage>
</organism>
<evidence type="ECO:0008006" key="3">
    <source>
        <dbReference type="Google" id="ProtNLM"/>
    </source>
</evidence>
<keyword evidence="2" id="KW-1185">Reference proteome</keyword>